<dbReference type="GO" id="GO:0016747">
    <property type="term" value="F:acyltransferase activity, transferring groups other than amino-acyl groups"/>
    <property type="evidence" value="ECO:0007669"/>
    <property type="project" value="InterPro"/>
</dbReference>
<evidence type="ECO:0000256" key="2">
    <source>
        <dbReference type="ARBA" id="ARBA00023315"/>
    </source>
</evidence>
<keyword evidence="2" id="KW-0012">Acyltransferase</keyword>
<feature type="domain" description="N-acetyltransferase" evidence="3">
    <location>
        <begin position="1"/>
        <end position="162"/>
    </location>
</feature>
<dbReference type="AlphaFoldDB" id="A0A931I7D4"/>
<dbReference type="Gene3D" id="3.40.630.30">
    <property type="match status" value="1"/>
</dbReference>
<keyword evidence="1" id="KW-0808">Transferase</keyword>
<dbReference type="InterPro" id="IPR000182">
    <property type="entry name" value="GNAT_dom"/>
</dbReference>
<evidence type="ECO:0000313" key="5">
    <source>
        <dbReference type="Proteomes" id="UP000655751"/>
    </source>
</evidence>
<dbReference type="SUPFAM" id="SSF55729">
    <property type="entry name" value="Acyl-CoA N-acyltransferases (Nat)"/>
    <property type="match status" value="1"/>
</dbReference>
<evidence type="ECO:0000259" key="3">
    <source>
        <dbReference type="PROSITE" id="PS51186"/>
    </source>
</evidence>
<dbReference type="CDD" id="cd04301">
    <property type="entry name" value="NAT_SF"/>
    <property type="match status" value="1"/>
</dbReference>
<dbReference type="Pfam" id="PF00583">
    <property type="entry name" value="Acetyltransf_1"/>
    <property type="match status" value="1"/>
</dbReference>
<gene>
    <name evidence="4" type="ORF">IT779_04845</name>
</gene>
<dbReference type="PANTHER" id="PTHR43877:SF2">
    <property type="entry name" value="AMINOALKYLPHOSPHONATE N-ACETYLTRANSFERASE-RELATED"/>
    <property type="match status" value="1"/>
</dbReference>
<dbReference type="Proteomes" id="UP000655751">
    <property type="component" value="Unassembled WGS sequence"/>
</dbReference>
<accession>A0A931I7D4</accession>
<evidence type="ECO:0000256" key="1">
    <source>
        <dbReference type="ARBA" id="ARBA00022679"/>
    </source>
</evidence>
<dbReference type="PANTHER" id="PTHR43877">
    <property type="entry name" value="AMINOALKYLPHOSPHONATE N-ACETYLTRANSFERASE-RELATED-RELATED"/>
    <property type="match status" value="1"/>
</dbReference>
<name>A0A931I7D4_9NOCA</name>
<dbReference type="InterPro" id="IPR050832">
    <property type="entry name" value="Bact_Acetyltransf"/>
</dbReference>
<comment type="caution">
    <text evidence="4">The sequence shown here is derived from an EMBL/GenBank/DDBJ whole genome shotgun (WGS) entry which is preliminary data.</text>
</comment>
<proteinExistence type="predicted"/>
<evidence type="ECO:0000313" key="4">
    <source>
        <dbReference type="EMBL" id="MBH0775616.1"/>
    </source>
</evidence>
<organism evidence="4 5">
    <name type="scientific">Nocardia bovistercoris</name>
    <dbReference type="NCBI Taxonomy" id="2785916"/>
    <lineage>
        <taxon>Bacteria</taxon>
        <taxon>Bacillati</taxon>
        <taxon>Actinomycetota</taxon>
        <taxon>Actinomycetes</taxon>
        <taxon>Mycobacteriales</taxon>
        <taxon>Nocardiaceae</taxon>
        <taxon>Nocardia</taxon>
    </lineage>
</organism>
<reference evidence="4" key="1">
    <citation type="submission" date="2020-11" db="EMBL/GenBank/DDBJ databases">
        <title>Nocardia NEAU-351.nov., a novel actinomycete isolated from the cow dung.</title>
        <authorList>
            <person name="Zhang X."/>
        </authorList>
    </citation>
    <scope>NUCLEOTIDE SEQUENCE</scope>
    <source>
        <strain evidence="4">NEAU-351</strain>
    </source>
</reference>
<sequence length="162" mass="18210">MRRATDADADAIAGLRDRLAHWMVDNGIAQWLPGEYPAATVAAEISRGEWFVWRDESALIGAVRLIWSDPEFWGADDAAAGYVHGLMVALERRGGALGERILRFCAERTRANGLRRQRLDTAAGNQVLRKYYATQGFREVREARLPPQFHGTDRVVLMEKSL</sequence>
<dbReference type="EMBL" id="JADMLG010000002">
    <property type="protein sequence ID" value="MBH0775616.1"/>
    <property type="molecule type" value="Genomic_DNA"/>
</dbReference>
<keyword evidence="5" id="KW-1185">Reference proteome</keyword>
<dbReference type="InterPro" id="IPR016181">
    <property type="entry name" value="Acyl_CoA_acyltransferase"/>
</dbReference>
<dbReference type="PROSITE" id="PS51186">
    <property type="entry name" value="GNAT"/>
    <property type="match status" value="1"/>
</dbReference>
<protein>
    <submittedName>
        <fullName evidence="4">GNAT family N-acetyltransferase</fullName>
    </submittedName>
</protein>